<dbReference type="OrthoDB" id="1683373at2759"/>
<dbReference type="GO" id="GO:0005737">
    <property type="term" value="C:cytoplasm"/>
    <property type="evidence" value="ECO:0007669"/>
    <property type="project" value="InterPro"/>
</dbReference>
<name>A0A2K1IM70_PHYPA</name>
<dbReference type="RefSeq" id="XP_073386131.1">
    <property type="nucleotide sequence ID" value="XM_073530030.1"/>
</dbReference>
<evidence type="ECO:0000313" key="3">
    <source>
        <dbReference type="EnsemblPlants" id="PAC:32905230.CDS.1"/>
    </source>
</evidence>
<reference evidence="3" key="3">
    <citation type="submission" date="2020-12" db="UniProtKB">
        <authorList>
            <consortium name="EnsemblPlants"/>
        </authorList>
    </citation>
    <scope>IDENTIFICATION</scope>
</reference>
<dbReference type="AlphaFoldDB" id="A0A2K1IM70"/>
<dbReference type="GeneID" id="112274847"/>
<dbReference type="STRING" id="3218.A0A2K1IM70"/>
<evidence type="ECO:0000256" key="1">
    <source>
        <dbReference type="SAM" id="MobiDB-lite"/>
    </source>
</evidence>
<feature type="region of interest" description="Disordered" evidence="1">
    <location>
        <begin position="16"/>
        <end position="41"/>
    </location>
</feature>
<dbReference type="Gramene" id="Pp3c22_3980V3.2">
    <property type="protein sequence ID" value="PAC:32905231.CDS.1"/>
    <property type="gene ID" value="Pp3c22_3980"/>
</dbReference>
<accession>A0A2K1IM70</accession>
<sequence>MSKTVAGWFRRTRSNSLSKDINKQSAQGSEQEEDKENNSEKLLTKCESLPTSLLCMESDDDESQADQEGPCVEFNEKELGSLVSLKEQLEKVKEDESLRRWQVQLLGVAREDSPDSFVMRILDVDL</sequence>
<evidence type="ECO:0000313" key="4">
    <source>
        <dbReference type="Proteomes" id="UP000006727"/>
    </source>
</evidence>
<protein>
    <submittedName>
        <fullName evidence="2 3">Uncharacterized protein</fullName>
    </submittedName>
</protein>
<dbReference type="PaxDb" id="3218-PP1S275_82V6.1"/>
<dbReference type="Pfam" id="PF02115">
    <property type="entry name" value="Rho_GDI"/>
    <property type="match status" value="1"/>
</dbReference>
<dbReference type="EMBL" id="ABEU02000022">
    <property type="protein sequence ID" value="PNR30370.1"/>
    <property type="molecule type" value="Genomic_DNA"/>
</dbReference>
<proteinExistence type="predicted"/>
<reference evidence="2 4" key="2">
    <citation type="journal article" date="2018" name="Plant J.">
        <title>The Physcomitrella patens chromosome-scale assembly reveals moss genome structure and evolution.</title>
        <authorList>
            <person name="Lang D."/>
            <person name="Ullrich K.K."/>
            <person name="Murat F."/>
            <person name="Fuchs J."/>
            <person name="Jenkins J."/>
            <person name="Haas F.B."/>
            <person name="Piednoel M."/>
            <person name="Gundlach H."/>
            <person name="Van Bel M."/>
            <person name="Meyberg R."/>
            <person name="Vives C."/>
            <person name="Morata J."/>
            <person name="Symeonidi A."/>
            <person name="Hiss M."/>
            <person name="Muchero W."/>
            <person name="Kamisugi Y."/>
            <person name="Saleh O."/>
            <person name="Blanc G."/>
            <person name="Decker E.L."/>
            <person name="van Gessel N."/>
            <person name="Grimwood J."/>
            <person name="Hayes R.D."/>
            <person name="Graham S.W."/>
            <person name="Gunter L.E."/>
            <person name="McDaniel S.F."/>
            <person name="Hoernstein S.N.W."/>
            <person name="Larsson A."/>
            <person name="Li F.W."/>
            <person name="Perroud P.F."/>
            <person name="Phillips J."/>
            <person name="Ranjan P."/>
            <person name="Rokshar D.S."/>
            <person name="Rothfels C.J."/>
            <person name="Schneider L."/>
            <person name="Shu S."/>
            <person name="Stevenson D.W."/>
            <person name="Thummler F."/>
            <person name="Tillich M."/>
            <person name="Villarreal Aguilar J.C."/>
            <person name="Widiez T."/>
            <person name="Wong G.K."/>
            <person name="Wymore A."/>
            <person name="Zhang Y."/>
            <person name="Zimmer A.D."/>
            <person name="Quatrano R.S."/>
            <person name="Mayer K.F.X."/>
            <person name="Goodstein D."/>
            <person name="Casacuberta J.M."/>
            <person name="Vandepoele K."/>
            <person name="Reski R."/>
            <person name="Cuming A.C."/>
            <person name="Tuskan G.A."/>
            <person name="Maumus F."/>
            <person name="Salse J."/>
            <person name="Schmutz J."/>
            <person name="Rensing S.A."/>
        </authorList>
    </citation>
    <scope>NUCLEOTIDE SEQUENCE [LARGE SCALE GENOMIC DNA]</scope>
    <source>
        <strain evidence="3 4">cv. Gransden 2004</strain>
    </source>
</reference>
<organism evidence="2">
    <name type="scientific">Physcomitrium patens</name>
    <name type="common">Spreading-leaved earth moss</name>
    <name type="synonym">Physcomitrella patens</name>
    <dbReference type="NCBI Taxonomy" id="3218"/>
    <lineage>
        <taxon>Eukaryota</taxon>
        <taxon>Viridiplantae</taxon>
        <taxon>Streptophyta</taxon>
        <taxon>Embryophyta</taxon>
        <taxon>Bryophyta</taxon>
        <taxon>Bryophytina</taxon>
        <taxon>Bryopsida</taxon>
        <taxon>Funariidae</taxon>
        <taxon>Funariales</taxon>
        <taxon>Funariaceae</taxon>
        <taxon>Physcomitrium</taxon>
    </lineage>
</organism>
<reference evidence="2 4" key="1">
    <citation type="journal article" date="2008" name="Science">
        <title>The Physcomitrella genome reveals evolutionary insights into the conquest of land by plants.</title>
        <authorList>
            <person name="Rensing S."/>
            <person name="Lang D."/>
            <person name="Zimmer A."/>
            <person name="Terry A."/>
            <person name="Salamov A."/>
            <person name="Shapiro H."/>
            <person name="Nishiyama T."/>
            <person name="Perroud P.-F."/>
            <person name="Lindquist E."/>
            <person name="Kamisugi Y."/>
            <person name="Tanahashi T."/>
            <person name="Sakakibara K."/>
            <person name="Fujita T."/>
            <person name="Oishi K."/>
            <person name="Shin-I T."/>
            <person name="Kuroki Y."/>
            <person name="Toyoda A."/>
            <person name="Suzuki Y."/>
            <person name="Hashimoto A."/>
            <person name="Yamaguchi K."/>
            <person name="Sugano A."/>
            <person name="Kohara Y."/>
            <person name="Fujiyama A."/>
            <person name="Anterola A."/>
            <person name="Aoki S."/>
            <person name="Ashton N."/>
            <person name="Barbazuk W.B."/>
            <person name="Barker E."/>
            <person name="Bennetzen J."/>
            <person name="Bezanilla M."/>
            <person name="Blankenship R."/>
            <person name="Cho S.H."/>
            <person name="Dutcher S."/>
            <person name="Estelle M."/>
            <person name="Fawcett J.A."/>
            <person name="Gundlach H."/>
            <person name="Hanada K."/>
            <person name="Heyl A."/>
            <person name="Hicks K.A."/>
            <person name="Hugh J."/>
            <person name="Lohr M."/>
            <person name="Mayer K."/>
            <person name="Melkozernov A."/>
            <person name="Murata T."/>
            <person name="Nelson D."/>
            <person name="Pils B."/>
            <person name="Prigge M."/>
            <person name="Reiss B."/>
            <person name="Renner T."/>
            <person name="Rombauts S."/>
            <person name="Rushton P."/>
            <person name="Sanderfoot A."/>
            <person name="Schween G."/>
            <person name="Shiu S.-H."/>
            <person name="Stueber K."/>
            <person name="Theodoulou F.L."/>
            <person name="Tu H."/>
            <person name="Van de Peer Y."/>
            <person name="Verrier P.J."/>
            <person name="Waters E."/>
            <person name="Wood A."/>
            <person name="Yang L."/>
            <person name="Cove D."/>
            <person name="Cuming A."/>
            <person name="Hasebe M."/>
            <person name="Lucas S."/>
            <person name="Mishler D.B."/>
            <person name="Reski R."/>
            <person name="Grigoriev I."/>
            <person name="Quatrano R.S."/>
            <person name="Boore J.L."/>
        </authorList>
    </citation>
    <scope>NUCLEOTIDE SEQUENCE [LARGE SCALE GENOMIC DNA]</scope>
    <source>
        <strain evidence="3 4">cv. Gransden 2004</strain>
    </source>
</reference>
<keyword evidence="4" id="KW-1185">Reference proteome</keyword>
<feature type="compositionally biased region" description="Polar residues" evidence="1">
    <location>
        <begin position="16"/>
        <end position="29"/>
    </location>
</feature>
<dbReference type="InterPro" id="IPR000406">
    <property type="entry name" value="Rho_GDI"/>
</dbReference>
<dbReference type="GO" id="GO:0007266">
    <property type="term" value="P:Rho protein signal transduction"/>
    <property type="evidence" value="ECO:0007669"/>
    <property type="project" value="InterPro"/>
</dbReference>
<dbReference type="Proteomes" id="UP000006727">
    <property type="component" value="Chromosome 22"/>
</dbReference>
<dbReference type="EnsemblPlants" id="Pp3c22_3980V3.2">
    <property type="protein sequence ID" value="PAC:32905231.CDS.1"/>
    <property type="gene ID" value="Pp3c22_3980"/>
</dbReference>
<dbReference type="Gramene" id="Pp3c22_3980V3.1">
    <property type="protein sequence ID" value="PAC:32905230.CDS.1"/>
    <property type="gene ID" value="Pp3c22_3980"/>
</dbReference>
<dbReference type="EnsemblPlants" id="Pp3c22_3980V3.1">
    <property type="protein sequence ID" value="PAC:32905230.CDS.1"/>
    <property type="gene ID" value="Pp3c22_3980"/>
</dbReference>
<dbReference type="GO" id="GO:0005094">
    <property type="term" value="F:Rho GDP-dissociation inhibitor activity"/>
    <property type="evidence" value="ECO:0007669"/>
    <property type="project" value="InterPro"/>
</dbReference>
<evidence type="ECO:0000313" key="2">
    <source>
        <dbReference type="EMBL" id="PNR30370.1"/>
    </source>
</evidence>
<gene>
    <name evidence="3" type="primary">LOC112274847</name>
    <name evidence="2" type="ORF">PHYPA_026686</name>
</gene>